<keyword evidence="1" id="KW-0677">Repeat</keyword>
<dbReference type="GO" id="GO:0005737">
    <property type="term" value="C:cytoplasm"/>
    <property type="evidence" value="ECO:0007669"/>
    <property type="project" value="TreeGrafter"/>
</dbReference>
<dbReference type="EMBL" id="JAWDGP010006509">
    <property type="protein sequence ID" value="KAK3739637.1"/>
    <property type="molecule type" value="Genomic_DNA"/>
</dbReference>
<dbReference type="Proteomes" id="UP001283361">
    <property type="component" value="Unassembled WGS sequence"/>
</dbReference>
<organism evidence="4 5">
    <name type="scientific">Elysia crispata</name>
    <name type="common">lettuce slug</name>
    <dbReference type="NCBI Taxonomy" id="231223"/>
    <lineage>
        <taxon>Eukaryota</taxon>
        <taxon>Metazoa</taxon>
        <taxon>Spiralia</taxon>
        <taxon>Lophotrochozoa</taxon>
        <taxon>Mollusca</taxon>
        <taxon>Gastropoda</taxon>
        <taxon>Heterobranchia</taxon>
        <taxon>Euthyneura</taxon>
        <taxon>Panpulmonata</taxon>
        <taxon>Sacoglossa</taxon>
        <taxon>Placobranchoidea</taxon>
        <taxon>Plakobranchidae</taxon>
        <taxon>Elysia</taxon>
    </lineage>
</organism>
<dbReference type="InterPro" id="IPR050745">
    <property type="entry name" value="Multifunctional_regulatory"/>
</dbReference>
<keyword evidence="2 3" id="KW-0040">ANK repeat</keyword>
<comment type="caution">
    <text evidence="4">The sequence shown here is derived from an EMBL/GenBank/DDBJ whole genome shotgun (WGS) entry which is preliminary data.</text>
</comment>
<gene>
    <name evidence="4" type="ORF">RRG08_057944</name>
</gene>
<feature type="repeat" description="ANK" evidence="3">
    <location>
        <begin position="69"/>
        <end position="101"/>
    </location>
</feature>
<evidence type="ECO:0000256" key="1">
    <source>
        <dbReference type="ARBA" id="ARBA00022737"/>
    </source>
</evidence>
<dbReference type="InterPro" id="IPR036770">
    <property type="entry name" value="Ankyrin_rpt-contain_sf"/>
</dbReference>
<name>A0AAE0YCX4_9GAST</name>
<evidence type="ECO:0000256" key="3">
    <source>
        <dbReference type="PROSITE-ProRule" id="PRU00023"/>
    </source>
</evidence>
<dbReference type="Pfam" id="PF00023">
    <property type="entry name" value="Ank"/>
    <property type="match status" value="1"/>
</dbReference>
<dbReference type="SUPFAM" id="SSF48403">
    <property type="entry name" value="Ankyrin repeat"/>
    <property type="match status" value="1"/>
</dbReference>
<dbReference type="GO" id="GO:0005634">
    <property type="term" value="C:nucleus"/>
    <property type="evidence" value="ECO:0007669"/>
    <property type="project" value="TreeGrafter"/>
</dbReference>
<dbReference type="PROSITE" id="PS50297">
    <property type="entry name" value="ANK_REP_REGION"/>
    <property type="match status" value="2"/>
</dbReference>
<dbReference type="PANTHER" id="PTHR24189">
    <property type="entry name" value="MYOTROPHIN"/>
    <property type="match status" value="1"/>
</dbReference>
<dbReference type="Pfam" id="PF12796">
    <property type="entry name" value="Ank_2"/>
    <property type="match status" value="1"/>
</dbReference>
<protein>
    <submittedName>
        <fullName evidence="4">Uncharacterized protein</fullName>
    </submittedName>
</protein>
<dbReference type="InterPro" id="IPR002110">
    <property type="entry name" value="Ankyrin_rpt"/>
</dbReference>
<dbReference type="PROSITE" id="PS50088">
    <property type="entry name" value="ANK_REPEAT"/>
    <property type="match status" value="2"/>
</dbReference>
<dbReference type="GO" id="GO:2000812">
    <property type="term" value="P:regulation of barbed-end actin filament capping"/>
    <property type="evidence" value="ECO:0007669"/>
    <property type="project" value="TreeGrafter"/>
</dbReference>
<keyword evidence="5" id="KW-1185">Reference proteome</keyword>
<evidence type="ECO:0000313" key="4">
    <source>
        <dbReference type="EMBL" id="KAK3739637.1"/>
    </source>
</evidence>
<feature type="repeat" description="ANK" evidence="3">
    <location>
        <begin position="1"/>
        <end position="31"/>
    </location>
</feature>
<accession>A0AAE0YCX4</accession>
<evidence type="ECO:0000313" key="5">
    <source>
        <dbReference type="Proteomes" id="UP001283361"/>
    </source>
</evidence>
<dbReference type="PANTHER" id="PTHR24189:SF50">
    <property type="entry name" value="ANKYRIN REPEAT AND SOCS BOX PROTEIN 2"/>
    <property type="match status" value="1"/>
</dbReference>
<evidence type="ECO:0000256" key="2">
    <source>
        <dbReference type="ARBA" id="ARBA00023043"/>
    </source>
</evidence>
<dbReference type="Gene3D" id="1.25.40.20">
    <property type="entry name" value="Ankyrin repeat-containing domain"/>
    <property type="match status" value="1"/>
</dbReference>
<sequence>MTPLLLAARAWLPEVIKLLKECGANMNAVDNGGKNAVFQTFERIYGDGHHETLQLVASDKDQVNMQMPDGVTPLILAAKEEDNKAIEILLEAGADPHKKNNNQETALSILLGSYSPRHEAMVGLKMLIRHGALLSLPKYDCLKLYRMIVSDERELVQLMVTMAWPQYEYMSQPMSLVQLSFVAVSAQLGETIGREERVRKTPLPTILQDRLLFKKEMSSMESTDEEENCMNHNFLVYEQLAALTLFLK</sequence>
<proteinExistence type="predicted"/>
<dbReference type="AlphaFoldDB" id="A0AAE0YCX4"/>
<reference evidence="4" key="1">
    <citation type="journal article" date="2023" name="G3 (Bethesda)">
        <title>A reference genome for the long-term kleptoplast-retaining sea slug Elysia crispata morphotype clarki.</title>
        <authorList>
            <person name="Eastman K.E."/>
            <person name="Pendleton A.L."/>
            <person name="Shaikh M.A."/>
            <person name="Suttiyut T."/>
            <person name="Ogas R."/>
            <person name="Tomko P."/>
            <person name="Gavelis G."/>
            <person name="Widhalm J.R."/>
            <person name="Wisecaver J.H."/>
        </authorList>
    </citation>
    <scope>NUCLEOTIDE SEQUENCE</scope>
    <source>
        <strain evidence="4">ECLA1</strain>
    </source>
</reference>
<dbReference type="SMART" id="SM00248">
    <property type="entry name" value="ANK"/>
    <property type="match status" value="2"/>
</dbReference>